<evidence type="ECO:0000313" key="6">
    <source>
        <dbReference type="EMBL" id="AWH97238.1"/>
    </source>
</evidence>
<dbReference type="KEGG" id="dpc:A6048_05375"/>
<evidence type="ECO:0000259" key="5">
    <source>
        <dbReference type="PROSITE" id="PS50893"/>
    </source>
</evidence>
<keyword evidence="4" id="KW-0067">ATP-binding</keyword>
<dbReference type="GO" id="GO:0016887">
    <property type="term" value="F:ATP hydrolysis activity"/>
    <property type="evidence" value="ECO:0007669"/>
    <property type="project" value="InterPro"/>
</dbReference>
<sequence length="239" mass="26205">MLEFSQVTRTFRDGAGVSELTVQITAGEIVALVGLNGAGKTTLMRLALGMLRPQQGTVRLCGSPLDAVTADGWARVGALIEVPLAYPELTVRRNLHIVSMLHGSDPRRVEDSLHTWKLAALADRRFRTLSLGNKRRVGLAAALHHDPRLIVLDEPSNALDPLSVILLREQLTRRAREGAAILVSSHHLDEVARIADRVLLMNAGRLIGELDTSGNDLERAFFDRILLDDRHRAAEEQAG</sequence>
<name>A0AAD0JX53_9ACTN</name>
<evidence type="ECO:0000256" key="1">
    <source>
        <dbReference type="ARBA" id="ARBA00005417"/>
    </source>
</evidence>
<dbReference type="InterPro" id="IPR017871">
    <property type="entry name" value="ABC_transporter-like_CS"/>
</dbReference>
<proteinExistence type="inferred from homology"/>
<dbReference type="PANTHER" id="PTHR43335:SF4">
    <property type="entry name" value="ABC TRANSPORTER, ATP-BINDING PROTEIN"/>
    <property type="match status" value="1"/>
</dbReference>
<dbReference type="PANTHER" id="PTHR43335">
    <property type="entry name" value="ABC TRANSPORTER, ATP-BINDING PROTEIN"/>
    <property type="match status" value="1"/>
</dbReference>
<dbReference type="PROSITE" id="PS00211">
    <property type="entry name" value="ABC_TRANSPORTER_1"/>
    <property type="match status" value="1"/>
</dbReference>
<dbReference type="AlphaFoldDB" id="A0AAD0JX53"/>
<dbReference type="SUPFAM" id="SSF52540">
    <property type="entry name" value="P-loop containing nucleoside triphosphate hydrolases"/>
    <property type="match status" value="1"/>
</dbReference>
<dbReference type="InterPro" id="IPR003593">
    <property type="entry name" value="AAA+_ATPase"/>
</dbReference>
<keyword evidence="7" id="KW-1185">Reference proteome</keyword>
<gene>
    <name evidence="6" type="ORF">A6048_05375</name>
</gene>
<organism evidence="6 7">
    <name type="scientific">Dietzia psychralcaliphila</name>
    <dbReference type="NCBI Taxonomy" id="139021"/>
    <lineage>
        <taxon>Bacteria</taxon>
        <taxon>Bacillati</taxon>
        <taxon>Actinomycetota</taxon>
        <taxon>Actinomycetes</taxon>
        <taxon>Mycobacteriales</taxon>
        <taxon>Dietziaceae</taxon>
        <taxon>Dietzia</taxon>
    </lineage>
</organism>
<dbReference type="CDD" id="cd03230">
    <property type="entry name" value="ABC_DR_subfamily_A"/>
    <property type="match status" value="1"/>
</dbReference>
<dbReference type="GO" id="GO:0005524">
    <property type="term" value="F:ATP binding"/>
    <property type="evidence" value="ECO:0007669"/>
    <property type="project" value="UniProtKB-KW"/>
</dbReference>
<keyword evidence="3" id="KW-0547">Nucleotide-binding</keyword>
<accession>A0AAD0JX53</accession>
<evidence type="ECO:0000256" key="3">
    <source>
        <dbReference type="ARBA" id="ARBA00022741"/>
    </source>
</evidence>
<dbReference type="Pfam" id="PF00005">
    <property type="entry name" value="ABC_tran"/>
    <property type="match status" value="1"/>
</dbReference>
<evidence type="ECO:0000313" key="7">
    <source>
        <dbReference type="Proteomes" id="UP000244903"/>
    </source>
</evidence>
<dbReference type="InterPro" id="IPR027417">
    <property type="entry name" value="P-loop_NTPase"/>
</dbReference>
<keyword evidence="2" id="KW-0813">Transport</keyword>
<dbReference type="EMBL" id="CP015453">
    <property type="protein sequence ID" value="AWH97238.1"/>
    <property type="molecule type" value="Genomic_DNA"/>
</dbReference>
<evidence type="ECO:0000256" key="2">
    <source>
        <dbReference type="ARBA" id="ARBA00022448"/>
    </source>
</evidence>
<dbReference type="PROSITE" id="PS50893">
    <property type="entry name" value="ABC_TRANSPORTER_2"/>
    <property type="match status" value="1"/>
</dbReference>
<feature type="domain" description="ABC transporter" evidence="5">
    <location>
        <begin position="2"/>
        <end position="228"/>
    </location>
</feature>
<evidence type="ECO:0000256" key="4">
    <source>
        <dbReference type="ARBA" id="ARBA00022840"/>
    </source>
</evidence>
<protein>
    <submittedName>
        <fullName evidence="6">ABC transporter</fullName>
    </submittedName>
</protein>
<dbReference type="Gene3D" id="3.40.50.300">
    <property type="entry name" value="P-loop containing nucleotide triphosphate hydrolases"/>
    <property type="match status" value="1"/>
</dbReference>
<comment type="similarity">
    <text evidence="1">Belongs to the ABC transporter superfamily.</text>
</comment>
<reference evidence="6 7" key="1">
    <citation type="submission" date="2016-04" db="EMBL/GenBank/DDBJ databases">
        <title>Complete genome sequence of the haloalkaliphilic hydrocarbon-degrading bacterium Dietzia psychralcaliphila ILA-1T, isolated from a drain of a fish product-processing plant.</title>
        <authorList>
            <person name="Zhao J."/>
            <person name="Hu B."/>
            <person name="Geng S."/>
            <person name="Nie Y."/>
            <person name="Tang Y."/>
        </authorList>
    </citation>
    <scope>NUCLEOTIDE SEQUENCE [LARGE SCALE GENOMIC DNA]</scope>
    <source>
        <strain evidence="6 7">ILA-1</strain>
    </source>
</reference>
<dbReference type="Proteomes" id="UP000244903">
    <property type="component" value="Chromosome"/>
</dbReference>
<dbReference type="InterPro" id="IPR003439">
    <property type="entry name" value="ABC_transporter-like_ATP-bd"/>
</dbReference>
<dbReference type="SMART" id="SM00382">
    <property type="entry name" value="AAA"/>
    <property type="match status" value="1"/>
</dbReference>